<evidence type="ECO:0000313" key="2">
    <source>
        <dbReference type="Proteomes" id="UP000787672"/>
    </source>
</evidence>
<gene>
    <name evidence="1" type="ORF">KQI82_12395</name>
</gene>
<organism evidence="1 2">
    <name type="scientific">Dysosmobacter acutus</name>
    <dbReference type="NCBI Taxonomy" id="2841504"/>
    <lineage>
        <taxon>Bacteria</taxon>
        <taxon>Bacillati</taxon>
        <taxon>Bacillota</taxon>
        <taxon>Clostridia</taxon>
        <taxon>Eubacteriales</taxon>
        <taxon>Oscillospiraceae</taxon>
        <taxon>Dysosmobacter</taxon>
    </lineage>
</organism>
<dbReference type="RefSeq" id="WP_216633053.1">
    <property type="nucleotide sequence ID" value="NZ_JAHLQN010000001.1"/>
</dbReference>
<proteinExistence type="predicted"/>
<comment type="caution">
    <text evidence="1">The sequence shown here is derived from an EMBL/GenBank/DDBJ whole genome shotgun (WGS) entry which is preliminary data.</text>
</comment>
<dbReference type="Proteomes" id="UP000787672">
    <property type="component" value="Unassembled WGS sequence"/>
</dbReference>
<dbReference type="EMBL" id="JAHLQN010000001">
    <property type="protein sequence ID" value="MBU5627709.1"/>
    <property type="molecule type" value="Genomic_DNA"/>
</dbReference>
<accession>A0ABS6FBQ0</accession>
<name>A0ABS6FBQ0_9FIRM</name>
<keyword evidence="2" id="KW-1185">Reference proteome</keyword>
<evidence type="ECO:0000313" key="1">
    <source>
        <dbReference type="EMBL" id="MBU5627709.1"/>
    </source>
</evidence>
<sequence>MTLTDTIRLITQKKAEDADGYSTVTETAVEVKCDSGKGITRAEFYEAYKAGIQLSAAFELWACDYGGQTFIEHNGKRYKVERAYPIDRDILQLNCSEVTR</sequence>
<evidence type="ECO:0008006" key="3">
    <source>
        <dbReference type="Google" id="ProtNLM"/>
    </source>
</evidence>
<protein>
    <recommendedName>
        <fullName evidence="3">Phage head-tail adapter protein</fullName>
    </recommendedName>
</protein>
<reference evidence="1 2" key="1">
    <citation type="submission" date="2021-06" db="EMBL/GenBank/DDBJ databases">
        <authorList>
            <person name="Sun Q."/>
            <person name="Li D."/>
        </authorList>
    </citation>
    <scope>NUCLEOTIDE SEQUENCE [LARGE SCALE GENOMIC DNA]</scope>
    <source>
        <strain evidence="1 2">MSJ-2</strain>
    </source>
</reference>